<dbReference type="InterPro" id="IPR050624">
    <property type="entry name" value="HTH-type_Tx_Regulator"/>
</dbReference>
<dbReference type="Pfam" id="PF00440">
    <property type="entry name" value="TetR_N"/>
    <property type="match status" value="1"/>
</dbReference>
<evidence type="ECO:0000313" key="4">
    <source>
        <dbReference type="EMBL" id="MCO0831890.1"/>
    </source>
</evidence>
<dbReference type="PANTHER" id="PTHR43479">
    <property type="entry name" value="ACREF/ENVCD OPERON REPRESSOR-RELATED"/>
    <property type="match status" value="1"/>
</dbReference>
<dbReference type="PANTHER" id="PTHR43479:SF11">
    <property type="entry name" value="ACREF_ENVCD OPERON REPRESSOR-RELATED"/>
    <property type="match status" value="1"/>
</dbReference>
<dbReference type="InterPro" id="IPR001647">
    <property type="entry name" value="HTH_TetR"/>
</dbReference>
<feature type="DNA-binding region" description="H-T-H motif" evidence="2">
    <location>
        <begin position="33"/>
        <end position="52"/>
    </location>
</feature>
<protein>
    <submittedName>
        <fullName evidence="4">TetR/AcrR family transcriptional regulator</fullName>
    </submittedName>
</protein>
<keyword evidence="5" id="KW-1185">Reference proteome</keyword>
<sequence>MKVKDDVRYSKADYAIRQAFLGLLEKKNYNKISVKDIIESASVNRSTFYAHYLDKEDLMEKIQVDLMDKLINSLPDVDWLSGSIQEQLRLRSRSFVTITFKHKDLVSLLLSDNAEHSFESRMRARAEDTFSALTQDLSLTIPSKYALALLSSSVINFLTTWVRSDFEESPEELAEILGQLMPDILLKILDDKNLS</sequence>
<keyword evidence="1 2" id="KW-0238">DNA-binding</keyword>
<comment type="caution">
    <text evidence="4">The sequence shown here is derived from an EMBL/GenBank/DDBJ whole genome shotgun (WGS) entry which is preliminary data.</text>
</comment>
<dbReference type="SUPFAM" id="SSF46689">
    <property type="entry name" value="Homeodomain-like"/>
    <property type="match status" value="1"/>
</dbReference>
<evidence type="ECO:0000256" key="1">
    <source>
        <dbReference type="ARBA" id="ARBA00023125"/>
    </source>
</evidence>
<name>A0ABT0ZPG5_9LACO</name>
<dbReference type="Gene3D" id="1.10.357.10">
    <property type="entry name" value="Tetracycline Repressor, domain 2"/>
    <property type="match status" value="1"/>
</dbReference>
<evidence type="ECO:0000256" key="2">
    <source>
        <dbReference type="PROSITE-ProRule" id="PRU00335"/>
    </source>
</evidence>
<dbReference type="Pfam" id="PF14278">
    <property type="entry name" value="TetR_C_8"/>
    <property type="match status" value="1"/>
</dbReference>
<feature type="domain" description="HTH tetR-type" evidence="3">
    <location>
        <begin position="10"/>
        <end position="70"/>
    </location>
</feature>
<dbReference type="RefSeq" id="WP_252442591.1">
    <property type="nucleotide sequence ID" value="NZ_JAMWYK010000002.1"/>
</dbReference>
<evidence type="ECO:0000259" key="3">
    <source>
        <dbReference type="PROSITE" id="PS50977"/>
    </source>
</evidence>
<organism evidence="4 5">
    <name type="scientific">Fructobacillus apis</name>
    <dbReference type="NCBI Taxonomy" id="2935017"/>
    <lineage>
        <taxon>Bacteria</taxon>
        <taxon>Bacillati</taxon>
        <taxon>Bacillota</taxon>
        <taxon>Bacilli</taxon>
        <taxon>Lactobacillales</taxon>
        <taxon>Lactobacillaceae</taxon>
        <taxon>Fructobacillus</taxon>
    </lineage>
</organism>
<proteinExistence type="predicted"/>
<dbReference type="Proteomes" id="UP001523234">
    <property type="component" value="Unassembled WGS sequence"/>
</dbReference>
<dbReference type="InterPro" id="IPR039532">
    <property type="entry name" value="TetR_C_Firmicutes"/>
</dbReference>
<dbReference type="PROSITE" id="PS50977">
    <property type="entry name" value="HTH_TETR_2"/>
    <property type="match status" value="1"/>
</dbReference>
<reference evidence="4 5" key="1">
    <citation type="submission" date="2022-06" db="EMBL/GenBank/DDBJ databases">
        <title>Fructobacillus taiwanensis sp. nov., isolated from the honeybee.</title>
        <authorList>
            <person name="Chen Y.-S."/>
            <person name="Wang L.-T."/>
            <person name="Lee Y.-S."/>
            <person name="Chang Y.-C."/>
            <person name="Wu H.-C."/>
            <person name="Liao C.-Y."/>
            <person name="Chen W.-H."/>
            <person name="Deng J.-N."/>
            <person name="Wang Y.-H."/>
        </authorList>
    </citation>
    <scope>NUCLEOTIDE SEQUENCE [LARGE SCALE GENOMIC DNA]</scope>
    <source>
        <strain evidence="4 5">W13</strain>
    </source>
</reference>
<accession>A0ABT0ZPG5</accession>
<dbReference type="EMBL" id="JAMWYK010000002">
    <property type="protein sequence ID" value="MCO0831890.1"/>
    <property type="molecule type" value="Genomic_DNA"/>
</dbReference>
<dbReference type="InterPro" id="IPR009057">
    <property type="entry name" value="Homeodomain-like_sf"/>
</dbReference>
<gene>
    <name evidence="4" type="ORF">NFX39_02115</name>
</gene>
<evidence type="ECO:0000313" key="5">
    <source>
        <dbReference type="Proteomes" id="UP001523234"/>
    </source>
</evidence>